<keyword evidence="3" id="KW-0804">Transcription</keyword>
<dbReference type="InterPro" id="IPR036390">
    <property type="entry name" value="WH_DNA-bd_sf"/>
</dbReference>
<evidence type="ECO:0000259" key="4">
    <source>
        <dbReference type="PROSITE" id="PS51118"/>
    </source>
</evidence>
<evidence type="ECO:0000313" key="5">
    <source>
        <dbReference type="EMBL" id="QIN84236.1"/>
    </source>
</evidence>
<name>A0A6G8QCM3_9ACTN</name>
<dbReference type="EMBL" id="CP045119">
    <property type="protein sequence ID" value="QIN84236.1"/>
    <property type="molecule type" value="Genomic_DNA"/>
</dbReference>
<dbReference type="PANTHER" id="PTHR33204:SF18">
    <property type="entry name" value="TRANSCRIPTIONAL REGULATORY PROTEIN"/>
    <property type="match status" value="1"/>
</dbReference>
<feature type="domain" description="HTH hxlR-type" evidence="4">
    <location>
        <begin position="19"/>
        <end position="118"/>
    </location>
</feature>
<sequence>MARVENDDVRGDYRGSDPCSLANTLDIVGERWAFFILREALVGTTRYAEFRSALGIASDVLADRLRTLVEAGVMEKRGYREPGQRARESYHLTESGRRLGLVLAAMQQWGDEYVPSAYPPTVAFVTGEGSTVHASFVSADGTAVPQDEVRLERTASHPVR</sequence>
<keyword evidence="2" id="KW-0238">DNA-binding</keyword>
<dbReference type="Pfam" id="PF01638">
    <property type="entry name" value="HxlR"/>
    <property type="match status" value="1"/>
</dbReference>
<reference evidence="5 6" key="1">
    <citation type="submission" date="2019-10" db="EMBL/GenBank/DDBJ databases">
        <title>Rubrobacter sp nov SCSIO 52090 isolated from a deep-sea sediment in the South China Sea.</title>
        <authorList>
            <person name="Chen R.W."/>
        </authorList>
    </citation>
    <scope>NUCLEOTIDE SEQUENCE [LARGE SCALE GENOMIC DNA]</scope>
    <source>
        <strain evidence="5 6">SCSIO 52909</strain>
    </source>
</reference>
<dbReference type="PROSITE" id="PS51118">
    <property type="entry name" value="HTH_HXLR"/>
    <property type="match status" value="1"/>
</dbReference>
<dbReference type="Proteomes" id="UP000501452">
    <property type="component" value="Chromosome"/>
</dbReference>
<evidence type="ECO:0000256" key="1">
    <source>
        <dbReference type="ARBA" id="ARBA00023015"/>
    </source>
</evidence>
<accession>A0A6G8QCM3</accession>
<evidence type="ECO:0000313" key="6">
    <source>
        <dbReference type="Proteomes" id="UP000501452"/>
    </source>
</evidence>
<dbReference type="RefSeq" id="WP_166178214.1">
    <property type="nucleotide sequence ID" value="NZ_CP045119.1"/>
</dbReference>
<organism evidence="5 6">
    <name type="scientific">Rubrobacter tropicus</name>
    <dbReference type="NCBI Taxonomy" id="2653851"/>
    <lineage>
        <taxon>Bacteria</taxon>
        <taxon>Bacillati</taxon>
        <taxon>Actinomycetota</taxon>
        <taxon>Rubrobacteria</taxon>
        <taxon>Rubrobacterales</taxon>
        <taxon>Rubrobacteraceae</taxon>
        <taxon>Rubrobacter</taxon>
    </lineage>
</organism>
<dbReference type="InterPro" id="IPR002577">
    <property type="entry name" value="HTH_HxlR"/>
</dbReference>
<dbReference type="GO" id="GO:0003677">
    <property type="term" value="F:DNA binding"/>
    <property type="evidence" value="ECO:0007669"/>
    <property type="project" value="UniProtKB-KW"/>
</dbReference>
<protein>
    <submittedName>
        <fullName evidence="5">Transcriptional regulator</fullName>
    </submittedName>
</protein>
<evidence type="ECO:0000256" key="3">
    <source>
        <dbReference type="ARBA" id="ARBA00023163"/>
    </source>
</evidence>
<dbReference type="InterPro" id="IPR036388">
    <property type="entry name" value="WH-like_DNA-bd_sf"/>
</dbReference>
<dbReference type="PANTHER" id="PTHR33204">
    <property type="entry name" value="TRANSCRIPTIONAL REGULATOR, MARR FAMILY"/>
    <property type="match status" value="1"/>
</dbReference>
<keyword evidence="6" id="KW-1185">Reference proteome</keyword>
<dbReference type="Gene3D" id="1.10.10.10">
    <property type="entry name" value="Winged helix-like DNA-binding domain superfamily/Winged helix DNA-binding domain"/>
    <property type="match status" value="1"/>
</dbReference>
<dbReference type="AlphaFoldDB" id="A0A6G8QCM3"/>
<dbReference type="KEGG" id="rub:GBA63_17430"/>
<dbReference type="SUPFAM" id="SSF46785">
    <property type="entry name" value="Winged helix' DNA-binding domain"/>
    <property type="match status" value="1"/>
</dbReference>
<evidence type="ECO:0000256" key="2">
    <source>
        <dbReference type="ARBA" id="ARBA00023125"/>
    </source>
</evidence>
<keyword evidence="1" id="KW-0805">Transcription regulation</keyword>
<gene>
    <name evidence="5" type="ORF">GBA63_17430</name>
</gene>
<proteinExistence type="predicted"/>